<evidence type="ECO:0000313" key="13">
    <source>
        <dbReference type="EMBL" id="CAI6377197.1"/>
    </source>
</evidence>
<dbReference type="InterPro" id="IPR006114">
    <property type="entry name" value="6PGDH_C"/>
</dbReference>
<sequence length="111" mass="12372">MKDQTNSFELDSNLKNLLLDPFFKEAVHNSKVAWRKVVTSSAMLGIPSPPFSTVHAFYDSYRSARLPANLLPAQRDYFGSHTYELLTAPGKYIHTNWTGTAGDVSASTYKA</sequence>
<evidence type="ECO:0000256" key="3">
    <source>
        <dbReference type="ARBA" id="ARBA00008419"/>
    </source>
</evidence>
<dbReference type="EMBL" id="CARXXK010001668">
    <property type="protein sequence ID" value="CAI6377197.1"/>
    <property type="molecule type" value="Genomic_DNA"/>
</dbReference>
<keyword evidence="7" id="KW-0521">NADP</keyword>
<evidence type="ECO:0000256" key="7">
    <source>
        <dbReference type="ARBA" id="ARBA00022857"/>
    </source>
</evidence>
<evidence type="ECO:0000256" key="1">
    <source>
        <dbReference type="ARBA" id="ARBA00002526"/>
    </source>
</evidence>
<dbReference type="Pfam" id="PF00393">
    <property type="entry name" value="6PGD"/>
    <property type="match status" value="1"/>
</dbReference>
<keyword evidence="10" id="KW-0570">Pentose shunt</keyword>
<evidence type="ECO:0000256" key="11">
    <source>
        <dbReference type="ARBA" id="ARBA00048640"/>
    </source>
</evidence>
<proteinExistence type="inferred from homology"/>
<evidence type="ECO:0000256" key="10">
    <source>
        <dbReference type="ARBA" id="ARBA00023126"/>
    </source>
</evidence>
<dbReference type="InterPro" id="IPR008927">
    <property type="entry name" value="6-PGluconate_DH-like_C_sf"/>
</dbReference>
<evidence type="ECO:0000256" key="9">
    <source>
        <dbReference type="ARBA" id="ARBA00023064"/>
    </source>
</evidence>
<evidence type="ECO:0000256" key="8">
    <source>
        <dbReference type="ARBA" id="ARBA00023002"/>
    </source>
</evidence>
<evidence type="ECO:0000313" key="14">
    <source>
        <dbReference type="Proteomes" id="UP001160148"/>
    </source>
</evidence>
<dbReference type="GO" id="GO:0006098">
    <property type="term" value="P:pentose-phosphate shunt"/>
    <property type="evidence" value="ECO:0007669"/>
    <property type="project" value="UniProtKB-KW"/>
</dbReference>
<comment type="subunit">
    <text evidence="4">Homodimer.</text>
</comment>
<evidence type="ECO:0000256" key="4">
    <source>
        <dbReference type="ARBA" id="ARBA00011738"/>
    </source>
</evidence>
<evidence type="ECO:0000256" key="6">
    <source>
        <dbReference type="ARBA" id="ARBA00018193"/>
    </source>
</evidence>
<gene>
    <name evidence="13" type="ORF">MEUPH1_LOCUS30491</name>
</gene>
<protein>
    <recommendedName>
        <fullName evidence="6">6-phosphogluconate dehydrogenase, decarboxylating</fullName>
        <ecNumber evidence="5">1.1.1.44</ecNumber>
    </recommendedName>
</protein>
<dbReference type="InterPro" id="IPR006183">
    <property type="entry name" value="Pgluconate_DH"/>
</dbReference>
<dbReference type="InterPro" id="IPR013328">
    <property type="entry name" value="6PGD_dom2"/>
</dbReference>
<dbReference type="GO" id="GO:0019521">
    <property type="term" value="P:D-gluconate metabolic process"/>
    <property type="evidence" value="ECO:0007669"/>
    <property type="project" value="UniProtKB-KW"/>
</dbReference>
<keyword evidence="9" id="KW-0311">Gluconate utilization</keyword>
<evidence type="ECO:0000256" key="5">
    <source>
        <dbReference type="ARBA" id="ARBA00013011"/>
    </source>
</evidence>
<dbReference type="EC" id="1.1.1.44" evidence="5"/>
<dbReference type="Proteomes" id="UP001160148">
    <property type="component" value="Unassembled WGS sequence"/>
</dbReference>
<reference evidence="13 14" key="1">
    <citation type="submission" date="2023-01" db="EMBL/GenBank/DDBJ databases">
        <authorList>
            <person name="Whitehead M."/>
        </authorList>
    </citation>
    <scope>NUCLEOTIDE SEQUENCE [LARGE SCALE GENOMIC DNA]</scope>
</reference>
<dbReference type="Gene3D" id="1.20.5.320">
    <property type="entry name" value="6-Phosphogluconate Dehydrogenase, domain 3"/>
    <property type="match status" value="1"/>
</dbReference>
<dbReference type="GO" id="GO:0004616">
    <property type="term" value="F:phosphogluconate dehydrogenase (decarboxylating) activity"/>
    <property type="evidence" value="ECO:0007669"/>
    <property type="project" value="UniProtKB-EC"/>
</dbReference>
<comment type="similarity">
    <text evidence="3">Belongs to the 6-phosphogluconate dehydrogenase family.</text>
</comment>
<accession>A0AAV0YBC2</accession>
<keyword evidence="14" id="KW-1185">Reference proteome</keyword>
<organism evidence="13 14">
    <name type="scientific">Macrosiphum euphorbiae</name>
    <name type="common">potato aphid</name>
    <dbReference type="NCBI Taxonomy" id="13131"/>
    <lineage>
        <taxon>Eukaryota</taxon>
        <taxon>Metazoa</taxon>
        <taxon>Ecdysozoa</taxon>
        <taxon>Arthropoda</taxon>
        <taxon>Hexapoda</taxon>
        <taxon>Insecta</taxon>
        <taxon>Pterygota</taxon>
        <taxon>Neoptera</taxon>
        <taxon>Paraneoptera</taxon>
        <taxon>Hemiptera</taxon>
        <taxon>Sternorrhyncha</taxon>
        <taxon>Aphidomorpha</taxon>
        <taxon>Aphidoidea</taxon>
        <taxon>Aphididae</taxon>
        <taxon>Macrosiphini</taxon>
        <taxon>Macrosiphum</taxon>
    </lineage>
</organism>
<dbReference type="SMART" id="SM01350">
    <property type="entry name" value="6PGD"/>
    <property type="match status" value="1"/>
</dbReference>
<comment type="pathway">
    <text evidence="2">Carbohydrate degradation; pentose phosphate pathway; D-ribulose 5-phosphate from D-glucose 6-phosphate (oxidative stage): step 3/3.</text>
</comment>
<dbReference type="Gene3D" id="1.10.1040.10">
    <property type="entry name" value="N-(1-d-carboxylethyl)-l-norvaline Dehydrogenase, domain 2"/>
    <property type="match status" value="1"/>
</dbReference>
<comment type="function">
    <text evidence="1">Catalyzes the oxidative decarboxylation of 6-phosphogluconate to ribulose 5-phosphate and CO(2), with concomitant reduction of NADP to NADPH.</text>
</comment>
<name>A0AAV0YBC2_9HEMI</name>
<keyword evidence="8" id="KW-0560">Oxidoreductase</keyword>
<dbReference type="PANTHER" id="PTHR11811">
    <property type="entry name" value="6-PHOSPHOGLUCONATE DEHYDROGENASE"/>
    <property type="match status" value="1"/>
</dbReference>
<comment type="catalytic activity">
    <reaction evidence="11">
        <text>6-phospho-D-gluconate + NADP(+) = D-ribulose 5-phosphate + CO2 + NADPH</text>
        <dbReference type="Rhea" id="RHEA:10116"/>
        <dbReference type="ChEBI" id="CHEBI:16526"/>
        <dbReference type="ChEBI" id="CHEBI:57783"/>
        <dbReference type="ChEBI" id="CHEBI:58121"/>
        <dbReference type="ChEBI" id="CHEBI:58349"/>
        <dbReference type="ChEBI" id="CHEBI:58759"/>
        <dbReference type="EC" id="1.1.1.44"/>
    </reaction>
</comment>
<dbReference type="FunFam" id="1.20.5.320:FF:000002">
    <property type="entry name" value="6-phosphogluconate dehydrogenase, decarboxylating"/>
    <property type="match status" value="1"/>
</dbReference>
<dbReference type="SUPFAM" id="SSF48179">
    <property type="entry name" value="6-phosphogluconate dehydrogenase C-terminal domain-like"/>
    <property type="match status" value="1"/>
</dbReference>
<evidence type="ECO:0000259" key="12">
    <source>
        <dbReference type="SMART" id="SM01350"/>
    </source>
</evidence>
<dbReference type="AlphaFoldDB" id="A0AAV0YBC2"/>
<evidence type="ECO:0000256" key="2">
    <source>
        <dbReference type="ARBA" id="ARBA00004874"/>
    </source>
</evidence>
<comment type="caution">
    <text evidence="13">The sequence shown here is derived from an EMBL/GenBank/DDBJ whole genome shotgun (WGS) entry which is preliminary data.</text>
</comment>
<feature type="domain" description="6-phosphogluconate dehydrogenase C-terminal" evidence="12">
    <location>
        <begin position="1"/>
        <end position="98"/>
    </location>
</feature>